<gene>
    <name evidence="3" type="ORF">N9A08_01390</name>
</gene>
<dbReference type="Pfam" id="PF02557">
    <property type="entry name" value="VanY"/>
    <property type="match status" value="1"/>
</dbReference>
<dbReference type="InterPro" id="IPR003709">
    <property type="entry name" value="VanY-like_core_dom"/>
</dbReference>
<keyword evidence="1" id="KW-1133">Transmembrane helix</keyword>
<feature type="domain" description="D-alanyl-D-alanine carboxypeptidase-like core" evidence="2">
    <location>
        <begin position="86"/>
        <end position="191"/>
    </location>
</feature>
<evidence type="ECO:0000259" key="2">
    <source>
        <dbReference type="Pfam" id="PF02557"/>
    </source>
</evidence>
<protein>
    <submittedName>
        <fullName evidence="3">M15 family metallopeptidase</fullName>
    </submittedName>
</protein>
<proteinExistence type="predicted"/>
<dbReference type="PANTHER" id="PTHR34385">
    <property type="entry name" value="D-ALANYL-D-ALANINE CARBOXYPEPTIDASE"/>
    <property type="match status" value="1"/>
</dbReference>
<evidence type="ECO:0000313" key="4">
    <source>
        <dbReference type="Proteomes" id="UP001063368"/>
    </source>
</evidence>
<sequence>MALTLELATRKRRSQRIRNAAVLALFAALISAYLLTFGAPQGLTARLGALPPGQYVTLGPLGAPADDGDVGDGVSAFDEGHAAVTNLDPALLAALRTAAADASAAGVGIMVTSGWRSPEYQQRLLQDAVTQYGSEAEAARWVATAETSAHVRGDAVDVGPYAAIDWLTINGAGYGLCQVYANEPWHFEYLPDAATSGCPAMYPDPTWDPRLNPA</sequence>
<dbReference type="Proteomes" id="UP001063368">
    <property type="component" value="Chromosome"/>
</dbReference>
<dbReference type="EMBL" id="CP106856">
    <property type="protein sequence ID" value="UYB36372.1"/>
    <property type="molecule type" value="Genomic_DNA"/>
</dbReference>
<keyword evidence="1" id="KW-0472">Membrane</keyword>
<keyword evidence="1" id="KW-0812">Transmembrane</keyword>
<dbReference type="SUPFAM" id="SSF55166">
    <property type="entry name" value="Hedgehog/DD-peptidase"/>
    <property type="match status" value="1"/>
</dbReference>
<dbReference type="CDD" id="cd14846">
    <property type="entry name" value="Peptidase_M15_like"/>
    <property type="match status" value="1"/>
</dbReference>
<dbReference type="InterPro" id="IPR009045">
    <property type="entry name" value="Zn_M74/Hedgehog-like"/>
</dbReference>
<reference evidence="3" key="1">
    <citation type="submission" date="2022-09" db="EMBL/GenBank/DDBJ databases">
        <authorList>
            <person name="Li D."/>
            <person name="Cheng J."/>
            <person name="Li Y."/>
        </authorList>
    </citation>
    <scope>NUCLEOTIDE SEQUENCE</scope>
    <source>
        <strain evidence="3">DL</strain>
    </source>
</reference>
<organism evidence="3 4">
    <name type="scientific">Arthrobacter koreensis</name>
    <dbReference type="NCBI Taxonomy" id="199136"/>
    <lineage>
        <taxon>Bacteria</taxon>
        <taxon>Bacillati</taxon>
        <taxon>Actinomycetota</taxon>
        <taxon>Actinomycetes</taxon>
        <taxon>Micrococcales</taxon>
        <taxon>Micrococcaceae</taxon>
        <taxon>Arthrobacter</taxon>
    </lineage>
</organism>
<evidence type="ECO:0000256" key="1">
    <source>
        <dbReference type="SAM" id="Phobius"/>
    </source>
</evidence>
<dbReference type="RefSeq" id="WP_263128061.1">
    <property type="nucleotide sequence ID" value="NZ_CP106856.1"/>
</dbReference>
<name>A0ABY6FT52_9MICC</name>
<dbReference type="InterPro" id="IPR052179">
    <property type="entry name" value="DD-CPase-like"/>
</dbReference>
<evidence type="ECO:0000313" key="3">
    <source>
        <dbReference type="EMBL" id="UYB36372.1"/>
    </source>
</evidence>
<accession>A0ABY6FT52</accession>
<dbReference type="Gene3D" id="3.30.1380.10">
    <property type="match status" value="1"/>
</dbReference>
<dbReference type="PANTHER" id="PTHR34385:SF1">
    <property type="entry name" value="PEPTIDOGLYCAN L-ALANYL-D-GLUTAMATE ENDOPEPTIDASE CWLK"/>
    <property type="match status" value="1"/>
</dbReference>
<keyword evidence="4" id="KW-1185">Reference proteome</keyword>
<feature type="transmembrane region" description="Helical" evidence="1">
    <location>
        <begin position="20"/>
        <end position="39"/>
    </location>
</feature>